<comment type="caution">
    <text evidence="4">The sequence shown here is derived from an EMBL/GenBank/DDBJ whole genome shotgun (WGS) entry which is preliminary data.</text>
</comment>
<sequence>MWFGVLGAVEVRSDDGGLMTVGGPRVRSLLAMLLLDAGQEVSVRLLVEGLYGRSDSAHALQTQVSRLRRGLRAAGGELVEFGPAGYRLAVDPEDVDVHRFERLAAEGRRALTAGDHAKAASSTRAALDLWRGPALNDVMTAPFAEPQAARLEELRIAALEDHIEARLGLGEHHHLAAELPGIMAAHPLRERLRGQLMRALYGSGRQAEALEVYEDARRTLAGELGVDPSPELQNIHLAVVRAERTLAEVPRARVPAQLTSFVGRGEELGRVGELLRRGRLITLTGPGGVGKTRLAIEAAAREPGEVRFVDLAPVSDVARALIGALGLREAGLVPSLSGPLDAVDRLVAGLAGQRLLLILDNCEHVLDEVARLARHLLAACRGLRILVTSRERLDVTGETLCQVAPLAVPLPEAAVSDGFGLPAVRLFADRAAAVRPGFAVGDANISLVLRVCRTLDGLPLAIELAAARLRSLTLDDVAVRLDDRFGLLSRGDRTAAPRHQTLRSVVAWSWDLLSRDEQALAARLTVFSDGATLHAASQVCGLPDAEVVERLADLVDKSLVETGDGRYRMLETVREFCAERLASTGEGERLRAAHAAYFLDLARTAEPHLRGPDQLHWLARLDAERGNLDAALRWAVRADPMRAVQLITALSWHGQLRGLSGGRGPMAAELLKVIGSPPPAGLEEEYTLCLAHAAAACGGYDRELRLWLDRLPSTLTSAGPRYPFLAVLRFMVLGPRQDEVFGSDPWSRAFARLAAGTRGLLDGDQAAAERAFRAALGGFRAVGDRWGIATALDHLAWLTGSQGDEAAFVPLMAEALDLAGQLGAVEDMTRMLVRNADALATAGRPAAARADYERAAELARGTGLPEAQADAQRGLADLARLDGDLARARELYELAMDGCERESMSTRWTRWQILFGLSRIAQSENDARLAQSYSHQALTAALVHGNLPAATIAAEAMAAAFLGPPRA</sequence>
<dbReference type="Pfam" id="PF25872">
    <property type="entry name" value="HTH_77"/>
    <property type="match status" value="1"/>
</dbReference>
<accession>A0ABW4G1D7</accession>
<feature type="domain" description="Bacterial transcriptional activator" evidence="3">
    <location>
        <begin position="95"/>
        <end position="240"/>
    </location>
</feature>
<evidence type="ECO:0000259" key="2">
    <source>
        <dbReference type="SMART" id="SM00862"/>
    </source>
</evidence>
<dbReference type="RefSeq" id="WP_219530201.1">
    <property type="nucleotide sequence ID" value="NZ_JAHKRM010000008.1"/>
</dbReference>
<name>A0ABW4G1D7_9ACTN</name>
<dbReference type="InterPro" id="IPR058852">
    <property type="entry name" value="HTH_77"/>
</dbReference>
<proteinExistence type="predicted"/>
<evidence type="ECO:0000256" key="1">
    <source>
        <dbReference type="ARBA" id="ARBA00023125"/>
    </source>
</evidence>
<gene>
    <name evidence="4" type="ORF">ACFSJ0_05650</name>
</gene>
<evidence type="ECO:0000313" key="4">
    <source>
        <dbReference type="EMBL" id="MFD1536507.1"/>
    </source>
</evidence>
<dbReference type="SMART" id="SM01043">
    <property type="entry name" value="BTAD"/>
    <property type="match status" value="1"/>
</dbReference>
<organism evidence="4 5">
    <name type="scientific">Nonomuraea guangzhouensis</name>
    <dbReference type="NCBI Taxonomy" id="1291555"/>
    <lineage>
        <taxon>Bacteria</taxon>
        <taxon>Bacillati</taxon>
        <taxon>Actinomycetota</taxon>
        <taxon>Actinomycetes</taxon>
        <taxon>Streptosporangiales</taxon>
        <taxon>Streptosporangiaceae</taxon>
        <taxon>Nonomuraea</taxon>
    </lineage>
</organism>
<dbReference type="PANTHER" id="PTHR47691">
    <property type="entry name" value="REGULATOR-RELATED"/>
    <property type="match status" value="1"/>
</dbReference>
<keyword evidence="1" id="KW-0238">DNA-binding</keyword>
<dbReference type="Proteomes" id="UP001597097">
    <property type="component" value="Unassembled WGS sequence"/>
</dbReference>
<keyword evidence="5" id="KW-1185">Reference proteome</keyword>
<dbReference type="SMART" id="SM00862">
    <property type="entry name" value="Trans_reg_C"/>
    <property type="match status" value="1"/>
</dbReference>
<feature type="domain" description="OmpR/PhoB-type" evidence="2">
    <location>
        <begin position="16"/>
        <end position="88"/>
    </location>
</feature>
<dbReference type="InterPro" id="IPR005158">
    <property type="entry name" value="BTAD"/>
</dbReference>
<dbReference type="CDD" id="cd15831">
    <property type="entry name" value="BTAD"/>
    <property type="match status" value="1"/>
</dbReference>
<reference evidence="5" key="1">
    <citation type="journal article" date="2019" name="Int. J. Syst. Evol. Microbiol.">
        <title>The Global Catalogue of Microorganisms (GCM) 10K type strain sequencing project: providing services to taxonomists for standard genome sequencing and annotation.</title>
        <authorList>
            <consortium name="The Broad Institute Genomics Platform"/>
            <consortium name="The Broad Institute Genome Sequencing Center for Infectious Disease"/>
            <person name="Wu L."/>
            <person name="Ma J."/>
        </authorList>
    </citation>
    <scope>NUCLEOTIDE SEQUENCE [LARGE SCALE GENOMIC DNA]</scope>
    <source>
        <strain evidence="5">CGMCC 1.15399</strain>
    </source>
</reference>
<evidence type="ECO:0000313" key="5">
    <source>
        <dbReference type="Proteomes" id="UP001597097"/>
    </source>
</evidence>
<protein>
    <submittedName>
        <fullName evidence="4">BTAD domain-containing putative transcriptional regulator</fullName>
    </submittedName>
</protein>
<dbReference type="Pfam" id="PF03704">
    <property type="entry name" value="BTAD"/>
    <property type="match status" value="1"/>
</dbReference>
<dbReference type="InterPro" id="IPR001867">
    <property type="entry name" value="OmpR/PhoB-type_DNA-bd"/>
</dbReference>
<dbReference type="EMBL" id="JBHUCM010000005">
    <property type="protein sequence ID" value="MFD1536507.1"/>
    <property type="molecule type" value="Genomic_DNA"/>
</dbReference>
<evidence type="ECO:0000259" key="3">
    <source>
        <dbReference type="SMART" id="SM01043"/>
    </source>
</evidence>
<dbReference type="Pfam" id="PF13424">
    <property type="entry name" value="TPR_12"/>
    <property type="match status" value="1"/>
</dbReference>
<dbReference type="PANTHER" id="PTHR47691:SF3">
    <property type="entry name" value="HTH-TYPE TRANSCRIPTIONAL REGULATOR RV0890C-RELATED"/>
    <property type="match status" value="1"/>
</dbReference>